<dbReference type="RefSeq" id="WP_068523552.1">
    <property type="nucleotide sequence ID" value="NZ_CBDRGN010000005.1"/>
</dbReference>
<name>A0A1H4LWD1_TSUTY</name>
<dbReference type="Pfam" id="PF03551">
    <property type="entry name" value="PadR"/>
    <property type="match status" value="1"/>
</dbReference>
<accession>A0A1H4LWD1</accession>
<dbReference type="PANTHER" id="PTHR33169">
    <property type="entry name" value="PADR-FAMILY TRANSCRIPTIONAL REGULATOR"/>
    <property type="match status" value="1"/>
</dbReference>
<reference evidence="3" key="1">
    <citation type="submission" date="2016-10" db="EMBL/GenBank/DDBJ databases">
        <authorList>
            <person name="Varghese N."/>
            <person name="Submissions S."/>
        </authorList>
    </citation>
    <scope>NUCLEOTIDE SEQUENCE [LARGE SCALE GENOMIC DNA]</scope>
    <source>
        <strain evidence="3">DSM 44234</strain>
    </source>
</reference>
<dbReference type="InterPro" id="IPR036390">
    <property type="entry name" value="WH_DNA-bd_sf"/>
</dbReference>
<feature type="domain" description="Transcription regulator PadR N-terminal" evidence="1">
    <location>
        <begin position="15"/>
        <end position="86"/>
    </location>
</feature>
<keyword evidence="3" id="KW-1185">Reference proteome</keyword>
<dbReference type="InterPro" id="IPR005149">
    <property type="entry name" value="Tscrpt_reg_PadR_N"/>
</dbReference>
<dbReference type="STRING" id="57704.SAMN04489793_0720"/>
<dbReference type="Proteomes" id="UP000182241">
    <property type="component" value="Unassembled WGS sequence"/>
</dbReference>
<organism evidence="2 3">
    <name type="scientific">Tsukamurella tyrosinosolvens</name>
    <dbReference type="NCBI Taxonomy" id="57704"/>
    <lineage>
        <taxon>Bacteria</taxon>
        <taxon>Bacillati</taxon>
        <taxon>Actinomycetota</taxon>
        <taxon>Actinomycetes</taxon>
        <taxon>Mycobacteriales</taxon>
        <taxon>Tsukamurellaceae</taxon>
        <taxon>Tsukamurella</taxon>
    </lineage>
</organism>
<dbReference type="EMBL" id="FNSA01000003">
    <property type="protein sequence ID" value="SEB75079.1"/>
    <property type="molecule type" value="Genomic_DNA"/>
</dbReference>
<sequence length="108" mass="11558">MSTAAWQRATLPLLILGVLESAPRHGYGVSAALVEVGLQPIKGAQLYPALVKLENDGCIVAEWEQSESGPARKVYELTDAGRTELARLRDEWREFTAAAAALGAAPAR</sequence>
<dbReference type="Gene3D" id="1.10.10.10">
    <property type="entry name" value="Winged helix-like DNA-binding domain superfamily/Winged helix DNA-binding domain"/>
    <property type="match status" value="1"/>
</dbReference>
<dbReference type="SUPFAM" id="SSF46785">
    <property type="entry name" value="Winged helix' DNA-binding domain"/>
    <property type="match status" value="1"/>
</dbReference>
<protein>
    <submittedName>
        <fullName evidence="2">PadR family transcriptional regulator, regulatory protein PadR</fullName>
    </submittedName>
</protein>
<dbReference type="InterPro" id="IPR036388">
    <property type="entry name" value="WH-like_DNA-bd_sf"/>
</dbReference>
<evidence type="ECO:0000313" key="2">
    <source>
        <dbReference type="EMBL" id="SEB75079.1"/>
    </source>
</evidence>
<gene>
    <name evidence="2" type="ORF">SAMN04489793_0720</name>
</gene>
<dbReference type="GeneID" id="300995691"/>
<evidence type="ECO:0000313" key="3">
    <source>
        <dbReference type="Proteomes" id="UP000182241"/>
    </source>
</evidence>
<evidence type="ECO:0000259" key="1">
    <source>
        <dbReference type="Pfam" id="PF03551"/>
    </source>
</evidence>
<proteinExistence type="predicted"/>
<dbReference type="InterPro" id="IPR052509">
    <property type="entry name" value="Metal_resp_DNA-bind_regulator"/>
</dbReference>
<dbReference type="OrthoDB" id="122286at2"/>
<dbReference type="AlphaFoldDB" id="A0A1H4LWD1"/>
<dbReference type="PANTHER" id="PTHR33169:SF14">
    <property type="entry name" value="TRANSCRIPTIONAL REGULATOR RV3488"/>
    <property type="match status" value="1"/>
</dbReference>